<dbReference type="Pfam" id="PF00892">
    <property type="entry name" value="EamA"/>
    <property type="match status" value="2"/>
</dbReference>
<feature type="transmembrane region" description="Helical" evidence="6">
    <location>
        <begin position="79"/>
        <end position="102"/>
    </location>
</feature>
<dbReference type="SUPFAM" id="SSF103481">
    <property type="entry name" value="Multidrug resistance efflux transporter EmrE"/>
    <property type="match status" value="2"/>
</dbReference>
<dbReference type="GeneID" id="104610042"/>
<evidence type="ECO:0000256" key="2">
    <source>
        <dbReference type="ARBA" id="ARBA00007635"/>
    </source>
</evidence>
<feature type="transmembrane region" description="Helical" evidence="6">
    <location>
        <begin position="216"/>
        <end position="236"/>
    </location>
</feature>
<dbReference type="AlphaFoldDB" id="A0A1U8BEJ0"/>
<evidence type="ECO:0000313" key="9">
    <source>
        <dbReference type="RefSeq" id="XP_010274799.1"/>
    </source>
</evidence>
<reference evidence="9" key="1">
    <citation type="submission" date="2025-08" db="UniProtKB">
        <authorList>
            <consortium name="RefSeq"/>
        </authorList>
    </citation>
    <scope>IDENTIFICATION</scope>
</reference>
<dbReference type="OrthoDB" id="1728340at2759"/>
<comment type="similarity">
    <text evidence="2 6">Belongs to the drug/metabolite transporter (DMT) superfamily. Plant drug/metabolite exporter (P-DME) (TC 2.A.7.4) family.</text>
</comment>
<keyword evidence="8" id="KW-1185">Reference proteome</keyword>
<feature type="transmembrane region" description="Helical" evidence="6">
    <location>
        <begin position="140"/>
        <end position="160"/>
    </location>
</feature>
<feature type="transmembrane region" description="Helical" evidence="6">
    <location>
        <begin position="184"/>
        <end position="204"/>
    </location>
</feature>
<evidence type="ECO:0000313" key="8">
    <source>
        <dbReference type="Proteomes" id="UP000189703"/>
    </source>
</evidence>
<dbReference type="GO" id="GO:0022857">
    <property type="term" value="F:transmembrane transporter activity"/>
    <property type="evidence" value="ECO:0007669"/>
    <property type="project" value="InterPro"/>
</dbReference>
<dbReference type="GO" id="GO:0005886">
    <property type="term" value="C:plasma membrane"/>
    <property type="evidence" value="ECO:0000318"/>
    <property type="project" value="GO_Central"/>
</dbReference>
<feature type="transmembrane region" description="Helical" evidence="6">
    <location>
        <begin position="256"/>
        <end position="273"/>
    </location>
</feature>
<dbReference type="eggNOG" id="ENOG502QRZQ">
    <property type="taxonomic scope" value="Eukaryota"/>
</dbReference>
<feature type="transmembrane region" description="Helical" evidence="6">
    <location>
        <begin position="306"/>
        <end position="326"/>
    </location>
</feature>
<feature type="transmembrane region" description="Helical" evidence="6">
    <location>
        <begin position="280"/>
        <end position="300"/>
    </location>
</feature>
<keyword evidence="3 6" id="KW-0812">Transmembrane</keyword>
<dbReference type="InterPro" id="IPR030184">
    <property type="entry name" value="WAT1-related"/>
</dbReference>
<dbReference type="Proteomes" id="UP000189703">
    <property type="component" value="Unplaced"/>
</dbReference>
<feature type="transmembrane region" description="Helical" evidence="6">
    <location>
        <begin position="108"/>
        <end position="128"/>
    </location>
</feature>
<protein>
    <recommendedName>
        <fullName evidence="6">WAT1-related protein</fullName>
    </recommendedName>
</protein>
<dbReference type="OMA" id="QHKPEDW"/>
<keyword evidence="5 6" id="KW-0472">Membrane</keyword>
<evidence type="ECO:0000259" key="7">
    <source>
        <dbReference type="Pfam" id="PF00892"/>
    </source>
</evidence>
<dbReference type="KEGG" id="nnu:104610042"/>
<dbReference type="InterPro" id="IPR037185">
    <property type="entry name" value="EmrE-like"/>
</dbReference>
<evidence type="ECO:0000256" key="1">
    <source>
        <dbReference type="ARBA" id="ARBA00004141"/>
    </source>
</evidence>
<feature type="transmembrane region" description="Helical" evidence="6">
    <location>
        <begin position="47"/>
        <end position="67"/>
    </location>
</feature>
<accession>A0A1U8BEJ0</accession>
<gene>
    <name evidence="9" type="primary">LOC104610042</name>
</gene>
<sequence>MALQACGFGQIFRRFKPHLLMVLVQMGYTFLYFITEASFNHGMNPHVYITYRHIVAGFAMLPFAYFLERKGRPKLTIALFAEISVLSLLGVSLTLNMYFASLRYTSPTFLASVVNTIASLTFIIAVVLRLESLNITSPRGTAKILGTVVSLAGVTTMTLYKGPAMRNISGAFIHIQGNQIHENWLKGSILTVASCITWSVWYIMQAVTLKRYPAQLSLTTWMCFVGGAQSAVFTVFMEHKPAAWIIGFNIDFWSTIYGGVVCSGIIIFVQLWVTEQKGPVFVTMFNPLSTILVAVIAYFVLGERLYMGSILGGVIVIIGLYLLLWGKEGDQETSIKPQELSYLDYEKQKEYKKQLVSNSSVEKEVHERDP</sequence>
<proteinExistence type="inferred from homology"/>
<keyword evidence="4 6" id="KW-1133">Transmembrane helix</keyword>
<evidence type="ECO:0000256" key="4">
    <source>
        <dbReference type="ARBA" id="ARBA00022989"/>
    </source>
</evidence>
<comment type="subcellular location">
    <subcellularLocation>
        <location evidence="1 6">Membrane</location>
        <topology evidence="1 6">Multi-pass membrane protein</topology>
    </subcellularLocation>
</comment>
<feature type="domain" description="EamA" evidence="7">
    <location>
        <begin position="19"/>
        <end position="155"/>
    </location>
</feature>
<dbReference type="PANTHER" id="PTHR31218">
    <property type="entry name" value="WAT1-RELATED PROTEIN"/>
    <property type="match status" value="1"/>
</dbReference>
<dbReference type="RefSeq" id="XP_010274799.1">
    <property type="nucleotide sequence ID" value="XM_010276497.2"/>
</dbReference>
<evidence type="ECO:0000256" key="6">
    <source>
        <dbReference type="RuleBase" id="RU363077"/>
    </source>
</evidence>
<organism evidence="8 9">
    <name type="scientific">Nelumbo nucifera</name>
    <name type="common">Sacred lotus</name>
    <dbReference type="NCBI Taxonomy" id="4432"/>
    <lineage>
        <taxon>Eukaryota</taxon>
        <taxon>Viridiplantae</taxon>
        <taxon>Streptophyta</taxon>
        <taxon>Embryophyta</taxon>
        <taxon>Tracheophyta</taxon>
        <taxon>Spermatophyta</taxon>
        <taxon>Magnoliopsida</taxon>
        <taxon>Proteales</taxon>
        <taxon>Nelumbonaceae</taxon>
        <taxon>Nelumbo</taxon>
    </lineage>
</organism>
<dbReference type="InterPro" id="IPR000620">
    <property type="entry name" value="EamA_dom"/>
</dbReference>
<name>A0A1U8BEJ0_NELNU</name>
<feature type="domain" description="EamA" evidence="7">
    <location>
        <begin position="186"/>
        <end position="324"/>
    </location>
</feature>
<evidence type="ECO:0000256" key="3">
    <source>
        <dbReference type="ARBA" id="ARBA00022692"/>
    </source>
</evidence>
<feature type="transmembrane region" description="Helical" evidence="6">
    <location>
        <begin position="18"/>
        <end position="35"/>
    </location>
</feature>
<evidence type="ECO:0000256" key="5">
    <source>
        <dbReference type="ARBA" id="ARBA00023136"/>
    </source>
</evidence>